<dbReference type="InterPro" id="IPR023346">
    <property type="entry name" value="Lysozyme-like_dom_sf"/>
</dbReference>
<name>A0A1I1G7G1_9GAMM</name>
<keyword evidence="6" id="KW-1185">Reference proteome</keyword>
<dbReference type="InterPro" id="IPR008258">
    <property type="entry name" value="Transglycosylase_SLT_dom_1"/>
</dbReference>
<accession>A0A1I1G7G1</accession>
<dbReference type="GO" id="GO:0016020">
    <property type="term" value="C:membrane"/>
    <property type="evidence" value="ECO:0007669"/>
    <property type="project" value="InterPro"/>
</dbReference>
<reference evidence="5 6" key="1">
    <citation type="submission" date="2016-10" db="EMBL/GenBank/DDBJ databases">
        <authorList>
            <person name="de Groot N.N."/>
        </authorList>
    </citation>
    <scope>NUCLEOTIDE SEQUENCE [LARGE SCALE GENOMIC DNA]</scope>
    <source>
        <strain evidence="5 6">DSM 18438</strain>
    </source>
</reference>
<evidence type="ECO:0000256" key="3">
    <source>
        <dbReference type="SAM" id="SignalP"/>
    </source>
</evidence>
<evidence type="ECO:0000259" key="4">
    <source>
        <dbReference type="Pfam" id="PF01464"/>
    </source>
</evidence>
<dbReference type="CDD" id="cd16893">
    <property type="entry name" value="LT_MltC_MltE"/>
    <property type="match status" value="1"/>
</dbReference>
<dbReference type="Gene3D" id="1.10.530.10">
    <property type="match status" value="1"/>
</dbReference>
<dbReference type="PROSITE" id="PS00922">
    <property type="entry name" value="TRANSGLYCOSYLASE"/>
    <property type="match status" value="1"/>
</dbReference>
<comment type="similarity">
    <text evidence="1">Belongs to the transglycosylase Slt family.</text>
</comment>
<evidence type="ECO:0000256" key="1">
    <source>
        <dbReference type="ARBA" id="ARBA00007734"/>
    </source>
</evidence>
<evidence type="ECO:0000313" key="5">
    <source>
        <dbReference type="EMBL" id="SFC07495.1"/>
    </source>
</evidence>
<gene>
    <name evidence="5" type="ORF">SAMN05660443_1446</name>
</gene>
<dbReference type="EMBL" id="FOLH01000002">
    <property type="protein sequence ID" value="SFC07495.1"/>
    <property type="molecule type" value="Genomic_DNA"/>
</dbReference>
<feature type="domain" description="Transglycosylase SLT" evidence="4">
    <location>
        <begin position="215"/>
        <end position="332"/>
    </location>
</feature>
<dbReference type="Proteomes" id="UP000199058">
    <property type="component" value="Unassembled WGS sequence"/>
</dbReference>
<dbReference type="STRING" id="1122252.SAMN05660443_1446"/>
<dbReference type="AlphaFoldDB" id="A0A1I1G7G1"/>
<protein>
    <submittedName>
        <fullName evidence="5">Membrane-bound lytic murein transglycosylase C</fullName>
    </submittedName>
</protein>
<dbReference type="GO" id="GO:0000270">
    <property type="term" value="P:peptidoglycan metabolic process"/>
    <property type="evidence" value="ECO:0007669"/>
    <property type="project" value="InterPro"/>
</dbReference>
<keyword evidence="3" id="KW-0732">Signal</keyword>
<proteinExistence type="inferred from homology"/>
<dbReference type="PANTHER" id="PTHR37423">
    <property type="entry name" value="SOLUBLE LYTIC MUREIN TRANSGLYCOSYLASE-RELATED"/>
    <property type="match status" value="1"/>
</dbReference>
<dbReference type="Pfam" id="PF01464">
    <property type="entry name" value="SLT"/>
    <property type="match status" value="1"/>
</dbReference>
<feature type="signal peptide" evidence="3">
    <location>
        <begin position="1"/>
        <end position="20"/>
    </location>
</feature>
<dbReference type="PANTHER" id="PTHR37423:SF2">
    <property type="entry name" value="MEMBRANE-BOUND LYTIC MUREIN TRANSGLYCOSYLASE C"/>
    <property type="match status" value="1"/>
</dbReference>
<organism evidence="5 6">
    <name type="scientific">Marinospirillum celere</name>
    <dbReference type="NCBI Taxonomy" id="1122252"/>
    <lineage>
        <taxon>Bacteria</taxon>
        <taxon>Pseudomonadati</taxon>
        <taxon>Pseudomonadota</taxon>
        <taxon>Gammaproteobacteria</taxon>
        <taxon>Oceanospirillales</taxon>
        <taxon>Oceanospirillaceae</taxon>
        <taxon>Marinospirillum</taxon>
    </lineage>
</organism>
<sequence length="384" mass="43209">MKKVLLGVLGAGLILLPTVAASSSFEEFQQQQRQGLQQFQQDFDAAFQAYQDAFNEAFAAYQEELRAHWQEPLLTDRHTWVEYSQDQSSRSIVDFQANQIRIEIDSEKSGGSADAAVELLVDVINRPVDEAVERDEVTQRAIEKAGLPSESLGTQGQKRVLNEVQPEHAEQMMNEAEVSQRQEPAPDGSQREVIVLTVPLPPSRTTDKAREYLPLIKRHAKHYDIEPALMLAIMHSESSFNPMARSHIPAFGLMQIVPGSAGRDVAQVVYGEDRVFSPSYLYNPDNNVRAGAVYLDILNSRYLRQIEHPESRLYAVIAAYNTGAGNVARTFTGGSTSPAQAARIINEMQPKDVYDQLRAQLPYEETRNYLDHVARRTLAYREFE</sequence>
<dbReference type="InterPro" id="IPR000189">
    <property type="entry name" value="Transglyc_AS"/>
</dbReference>
<evidence type="ECO:0000256" key="2">
    <source>
        <dbReference type="SAM" id="MobiDB-lite"/>
    </source>
</evidence>
<feature type="chain" id="PRO_5011692677" evidence="3">
    <location>
        <begin position="21"/>
        <end position="384"/>
    </location>
</feature>
<evidence type="ECO:0000313" key="6">
    <source>
        <dbReference type="Proteomes" id="UP000199058"/>
    </source>
</evidence>
<dbReference type="RefSeq" id="WP_177203499.1">
    <property type="nucleotide sequence ID" value="NZ_FOLH01000002.1"/>
</dbReference>
<dbReference type="GO" id="GO:0008933">
    <property type="term" value="F:peptidoglycan lytic transglycosylase activity"/>
    <property type="evidence" value="ECO:0007669"/>
    <property type="project" value="InterPro"/>
</dbReference>
<dbReference type="SUPFAM" id="SSF53955">
    <property type="entry name" value="Lysozyme-like"/>
    <property type="match status" value="1"/>
</dbReference>
<feature type="region of interest" description="Disordered" evidence="2">
    <location>
        <begin position="168"/>
        <end position="189"/>
    </location>
</feature>